<keyword evidence="3" id="KW-1185">Reference proteome</keyword>
<feature type="region of interest" description="Disordered" evidence="1">
    <location>
        <begin position="185"/>
        <end position="205"/>
    </location>
</feature>
<feature type="compositionally biased region" description="Basic and acidic residues" evidence="1">
    <location>
        <begin position="196"/>
        <end position="205"/>
    </location>
</feature>
<name>S0FLQ3_RUMCE</name>
<accession>S0FLQ3</accession>
<evidence type="ECO:0000313" key="3">
    <source>
        <dbReference type="Proteomes" id="UP000014155"/>
    </source>
</evidence>
<reference evidence="2 3" key="1">
    <citation type="journal article" date="2013" name="Genome Announc.">
        <title>Draft Genome Sequence of the Cellulolytic, Mesophilic, Anaerobic Bacterium Clostridium termitidis Strain CT1112 (DSM 5398).</title>
        <authorList>
            <person name="Lal S."/>
            <person name="Ramachandran U."/>
            <person name="Zhang X."/>
            <person name="Munir R."/>
            <person name="Sparling R."/>
            <person name="Levin D.B."/>
        </authorList>
    </citation>
    <scope>NUCLEOTIDE SEQUENCE [LARGE SCALE GENOMIC DNA]</scope>
    <source>
        <strain evidence="2 3">CT1112</strain>
    </source>
</reference>
<organism evidence="2 3">
    <name type="scientific">Ruminiclostridium cellobioparum subsp. termitidis CT1112</name>
    <dbReference type="NCBI Taxonomy" id="1195236"/>
    <lineage>
        <taxon>Bacteria</taxon>
        <taxon>Bacillati</taxon>
        <taxon>Bacillota</taxon>
        <taxon>Clostridia</taxon>
        <taxon>Eubacteriales</taxon>
        <taxon>Oscillospiraceae</taxon>
        <taxon>Ruminiclostridium</taxon>
    </lineage>
</organism>
<comment type="caution">
    <text evidence="2">The sequence shown here is derived from an EMBL/GenBank/DDBJ whole genome shotgun (WGS) entry which is preliminary data.</text>
</comment>
<dbReference type="InterPro" id="IPR021338">
    <property type="entry name" value="DUF2953"/>
</dbReference>
<dbReference type="EMBL" id="AORV01000021">
    <property type="protein sequence ID" value="EMS73165.1"/>
    <property type="molecule type" value="Genomic_DNA"/>
</dbReference>
<dbReference type="PATRIC" id="fig|1195236.3.peg.1036"/>
<evidence type="ECO:0008006" key="4">
    <source>
        <dbReference type="Google" id="ProtNLM"/>
    </source>
</evidence>
<protein>
    <recommendedName>
        <fullName evidence="4">DUF2953 domain-containing protein</fullName>
    </recommendedName>
</protein>
<evidence type="ECO:0000256" key="1">
    <source>
        <dbReference type="SAM" id="MobiDB-lite"/>
    </source>
</evidence>
<sequence>MVIFLVLGIILLLILIIWRCKLTVGFIFKMDNLTCYVYVIIYLFGKIPTKKITIYPANKNKKKRDKPKKIRKKTDINQLRKGAWLLLKLFYRSVILKKFKLKVREGTGDACQTALLYGLLWNLTALIPGRLFNNFSVEDKEIKIEADFKEKVWKVDFDCIFSLKIVNIISIVREIIKIYLKNRKGGDAGVRSSNRRSNDYSHAKY</sequence>
<dbReference type="eggNOG" id="ENOG50339T8">
    <property type="taxonomic scope" value="Bacteria"/>
</dbReference>
<dbReference type="Pfam" id="PF11167">
    <property type="entry name" value="DUF2953"/>
    <property type="match status" value="1"/>
</dbReference>
<gene>
    <name evidence="2" type="ORF">CTER_0739</name>
</gene>
<dbReference type="AlphaFoldDB" id="S0FLQ3"/>
<dbReference type="Proteomes" id="UP000014155">
    <property type="component" value="Unassembled WGS sequence"/>
</dbReference>
<evidence type="ECO:0000313" key="2">
    <source>
        <dbReference type="EMBL" id="EMS73165.1"/>
    </source>
</evidence>
<proteinExistence type="predicted"/>
<dbReference type="STRING" id="1195236.CTER_0739"/>